<evidence type="ECO:0000256" key="4">
    <source>
        <dbReference type="ARBA" id="ARBA00022692"/>
    </source>
</evidence>
<keyword evidence="3" id="KW-0813">Transport</keyword>
<comment type="caution">
    <text evidence="9">The sequence shown here is derived from an EMBL/GenBank/DDBJ whole genome shotgun (WGS) entry which is preliminary data.</text>
</comment>
<dbReference type="Pfam" id="PF00083">
    <property type="entry name" value="Sugar_tr"/>
    <property type="match status" value="1"/>
</dbReference>
<dbReference type="InterPro" id="IPR005828">
    <property type="entry name" value="MFS_sugar_transport-like"/>
</dbReference>
<comment type="similarity">
    <text evidence="2">Belongs to the major facilitator superfamily. Sugar transporter (TC 2.A.1.1) family.</text>
</comment>
<feature type="transmembrane region" description="Helical" evidence="7">
    <location>
        <begin position="195"/>
        <end position="215"/>
    </location>
</feature>
<feature type="transmembrane region" description="Helical" evidence="7">
    <location>
        <begin position="496"/>
        <end position="517"/>
    </location>
</feature>
<feature type="transmembrane region" description="Helical" evidence="7">
    <location>
        <begin position="169"/>
        <end position="189"/>
    </location>
</feature>
<keyword evidence="5 7" id="KW-1133">Transmembrane helix</keyword>
<dbReference type="InterPro" id="IPR036259">
    <property type="entry name" value="MFS_trans_sf"/>
</dbReference>
<feature type="transmembrane region" description="Helical" evidence="7">
    <location>
        <begin position="227"/>
        <end position="248"/>
    </location>
</feature>
<keyword evidence="4 7" id="KW-0812">Transmembrane</keyword>
<evidence type="ECO:0000256" key="2">
    <source>
        <dbReference type="ARBA" id="ARBA00010992"/>
    </source>
</evidence>
<proteinExistence type="inferred from homology"/>
<feature type="transmembrane region" description="Helical" evidence="7">
    <location>
        <begin position="380"/>
        <end position="401"/>
    </location>
</feature>
<feature type="domain" description="Major facilitator superfamily (MFS) profile" evidence="8">
    <location>
        <begin position="89"/>
        <end position="521"/>
    </location>
</feature>
<dbReference type="CDD" id="cd17316">
    <property type="entry name" value="MFS_SV2_like"/>
    <property type="match status" value="1"/>
</dbReference>
<evidence type="ECO:0000256" key="3">
    <source>
        <dbReference type="ARBA" id="ARBA00022448"/>
    </source>
</evidence>
<dbReference type="InterPro" id="IPR005829">
    <property type="entry name" value="Sugar_transporter_CS"/>
</dbReference>
<dbReference type="Gene3D" id="1.20.1250.20">
    <property type="entry name" value="MFS general substrate transporter like domains"/>
    <property type="match status" value="1"/>
</dbReference>
<evidence type="ECO:0000256" key="6">
    <source>
        <dbReference type="ARBA" id="ARBA00023136"/>
    </source>
</evidence>
<sequence>MVMVQSPYPGEPRPSTMLKFNAHPECFLMHSVSSNQRIEVLMKLSAGTSAQTDPAPGVEKRPDTVAASTSATIAARLDRLPASRTLWKIIALISLGGLFEYYDLFFTGYVAPGMAKSGLFSPDSLGVFASLAGIKVAGFGTFIFCTFAGLWVGVAFLSQLADRYGRRPVFTWSLVWYVCSTTIMAFQHTGELLNLWRFIAGVGFGVQLVTIDTYISELTPLALRGRAFSLNQFVSLGIVPVVALFAWLLVPTAPFGWDGWRWVVLIGSAGATVAWFLIRQVPESPRWLALHGRIKEADTITAGIERQVATETGRPLPPVHAEAPEEESVGRFREIFAAHYWRRTVMLSVFNMAQVIGFYGFAAWVPTLLIARGINITHSLQYSFIIAIANPFGPLVGTYFADYLERKTQIILGLAVMGVAMLGFAQATSPVVLITLGVVFTLAANIMSYAYHNYQAELYPTRIRARAVGFVYSWSRFAAAFAGLAVGYFLELGGALAVATFIAIAMVVGITVIGVFGPSTKGIALERINH</sequence>
<feature type="transmembrane region" description="Helical" evidence="7">
    <location>
        <begin position="408"/>
        <end position="425"/>
    </location>
</feature>
<feature type="transmembrane region" description="Helical" evidence="7">
    <location>
        <begin position="349"/>
        <end position="374"/>
    </location>
</feature>
<protein>
    <submittedName>
        <fullName evidence="9">MFS transporter</fullName>
    </submittedName>
</protein>
<keyword evidence="10" id="KW-1185">Reference proteome</keyword>
<comment type="subcellular location">
    <subcellularLocation>
        <location evidence="1">Membrane</location>
        <topology evidence="1">Multi-pass membrane protein</topology>
    </subcellularLocation>
</comment>
<evidence type="ECO:0000256" key="7">
    <source>
        <dbReference type="SAM" id="Phobius"/>
    </source>
</evidence>
<gene>
    <name evidence="9" type="ORF">GCM10010981_28710</name>
</gene>
<name>A0ABQ1G6M7_9GAMM</name>
<dbReference type="PANTHER" id="PTHR23511:SF34">
    <property type="entry name" value="SYNAPTIC VESICLE GLYCOPROTEIN 2"/>
    <property type="match status" value="1"/>
</dbReference>
<dbReference type="SUPFAM" id="SSF103473">
    <property type="entry name" value="MFS general substrate transporter"/>
    <property type="match status" value="1"/>
</dbReference>
<dbReference type="PROSITE" id="PS50850">
    <property type="entry name" value="MFS"/>
    <property type="match status" value="1"/>
</dbReference>
<keyword evidence="6 7" id="KW-0472">Membrane</keyword>
<evidence type="ECO:0000259" key="8">
    <source>
        <dbReference type="PROSITE" id="PS50850"/>
    </source>
</evidence>
<feature type="transmembrane region" description="Helical" evidence="7">
    <location>
        <begin position="86"/>
        <end position="111"/>
    </location>
</feature>
<feature type="transmembrane region" description="Helical" evidence="7">
    <location>
        <begin position="431"/>
        <end position="451"/>
    </location>
</feature>
<dbReference type="PROSITE" id="PS00216">
    <property type="entry name" value="SUGAR_TRANSPORT_1"/>
    <property type="match status" value="1"/>
</dbReference>
<feature type="transmembrane region" description="Helical" evidence="7">
    <location>
        <begin position="471"/>
        <end position="490"/>
    </location>
</feature>
<reference evidence="10" key="1">
    <citation type="journal article" date="2019" name="Int. J. Syst. Evol. Microbiol.">
        <title>The Global Catalogue of Microorganisms (GCM) 10K type strain sequencing project: providing services to taxonomists for standard genome sequencing and annotation.</title>
        <authorList>
            <consortium name="The Broad Institute Genomics Platform"/>
            <consortium name="The Broad Institute Genome Sequencing Center for Infectious Disease"/>
            <person name="Wu L."/>
            <person name="Ma J."/>
        </authorList>
    </citation>
    <scope>NUCLEOTIDE SEQUENCE [LARGE SCALE GENOMIC DNA]</scope>
    <source>
        <strain evidence="10">CGMCC 1.15439</strain>
    </source>
</reference>
<dbReference type="InterPro" id="IPR020846">
    <property type="entry name" value="MFS_dom"/>
</dbReference>
<evidence type="ECO:0000256" key="1">
    <source>
        <dbReference type="ARBA" id="ARBA00004141"/>
    </source>
</evidence>
<dbReference type="PROSITE" id="PS00217">
    <property type="entry name" value="SUGAR_TRANSPORT_2"/>
    <property type="match status" value="1"/>
</dbReference>
<accession>A0ABQ1G6M7</accession>
<feature type="transmembrane region" description="Helical" evidence="7">
    <location>
        <begin position="260"/>
        <end position="278"/>
    </location>
</feature>
<feature type="transmembrane region" description="Helical" evidence="7">
    <location>
        <begin position="131"/>
        <end position="157"/>
    </location>
</feature>
<dbReference type="EMBL" id="BMJA01000002">
    <property type="protein sequence ID" value="GGA37806.1"/>
    <property type="molecule type" value="Genomic_DNA"/>
</dbReference>
<organism evidence="9 10">
    <name type="scientific">Dyella nitratireducens</name>
    <dbReference type="NCBI Taxonomy" id="1849580"/>
    <lineage>
        <taxon>Bacteria</taxon>
        <taxon>Pseudomonadati</taxon>
        <taxon>Pseudomonadota</taxon>
        <taxon>Gammaproteobacteria</taxon>
        <taxon>Lysobacterales</taxon>
        <taxon>Rhodanobacteraceae</taxon>
        <taxon>Dyella</taxon>
    </lineage>
</organism>
<evidence type="ECO:0000313" key="10">
    <source>
        <dbReference type="Proteomes" id="UP000620046"/>
    </source>
</evidence>
<dbReference type="PANTHER" id="PTHR23511">
    <property type="entry name" value="SYNAPTIC VESICLE GLYCOPROTEIN 2"/>
    <property type="match status" value="1"/>
</dbReference>
<evidence type="ECO:0000256" key="5">
    <source>
        <dbReference type="ARBA" id="ARBA00022989"/>
    </source>
</evidence>
<dbReference type="Proteomes" id="UP000620046">
    <property type="component" value="Unassembled WGS sequence"/>
</dbReference>
<evidence type="ECO:0000313" key="9">
    <source>
        <dbReference type="EMBL" id="GGA37806.1"/>
    </source>
</evidence>